<dbReference type="InterPro" id="IPR050991">
    <property type="entry name" value="ECM_Regulatory_Proteins"/>
</dbReference>
<dbReference type="EMBL" id="BMIX01000001">
    <property type="protein sequence ID" value="GGG24353.1"/>
    <property type="molecule type" value="Genomic_DNA"/>
</dbReference>
<gene>
    <name evidence="3" type="ORF">GCM10011532_04500</name>
</gene>
<dbReference type="InterPro" id="IPR013320">
    <property type="entry name" value="ConA-like_dom_sf"/>
</dbReference>
<evidence type="ECO:0000313" key="3">
    <source>
        <dbReference type="EMBL" id="GGG24353.1"/>
    </source>
</evidence>
<dbReference type="Proteomes" id="UP000605733">
    <property type="component" value="Unassembled WGS sequence"/>
</dbReference>
<name>A0ABQ1WC84_9FLAO</name>
<dbReference type="InterPro" id="IPR013783">
    <property type="entry name" value="Ig-like_fold"/>
</dbReference>
<feature type="domain" description="Fibronectin type-III" evidence="2">
    <location>
        <begin position="21"/>
        <end position="104"/>
    </location>
</feature>
<protein>
    <recommendedName>
        <fullName evidence="2">Fibronectin type-III domain-containing protein</fullName>
    </recommendedName>
</protein>
<dbReference type="PANTHER" id="PTHR46708">
    <property type="entry name" value="TENASCIN"/>
    <property type="match status" value="1"/>
</dbReference>
<sequence length="597" mass="65202">MSLVILHRRRLSQEVGTAPLAPSNLRLVQKTAYTIELAWDVVENSTSYKLEKDGVVTVISGSQNNTYTYTNLDADTPYSFRIRSVNDFGTSQYSNTINITTDNDLPEAPTGIFFNNVTENSVTINWDAALRADYYQVLRRLQGQTAWSSIANNVNNTFYTNNGVGSGNTYEYIIRSWNNIGSADSTIESVTIDQSIPDAPTLSVSSFGEDFISLSWTVSSQADNYRVEVKYPEGTSFIALTTKTGTTHTLNNAQSGSEYSFRVVAINSAGTATSNVVTQTTDSGIQPVAAPTLSLGTVSGNDIPLSWSSSANATSYDVMVLLPGASTYTLQTNLTNTSYTFTGNPDSEYSFKVVAKNSDSQAESNVVTATTEVEIPTQFLLSGYPLTETTGDAIDYGSGGYDMQVFGSMVRNGSNYEYNGSNTYLKVSGATGHSFVKNGQDTAFTFRCSIKWKSFYRGFIIARRVGSAGGEYQLWYDSGILQLWLIGNDTIADRMVVSVDLSTIANLNTWYRLAVTYDASKNRAGMKIHLNGVRVDTGTSGNATYSGMKSTVADTRIGAPEFNGGYRMSVFLKYVNIDKEIEFSQSQLEKDYQDASL</sequence>
<feature type="domain" description="Fibronectin type-III" evidence="2">
    <location>
        <begin position="196"/>
        <end position="284"/>
    </location>
</feature>
<keyword evidence="1" id="KW-0677">Repeat</keyword>
<keyword evidence="4" id="KW-1185">Reference proteome</keyword>
<organism evidence="3 4">
    <name type="scientific">Christiangramia forsetii</name>
    <dbReference type="NCBI Taxonomy" id="411153"/>
    <lineage>
        <taxon>Bacteria</taxon>
        <taxon>Pseudomonadati</taxon>
        <taxon>Bacteroidota</taxon>
        <taxon>Flavobacteriia</taxon>
        <taxon>Flavobacteriales</taxon>
        <taxon>Flavobacteriaceae</taxon>
        <taxon>Christiangramia</taxon>
    </lineage>
</organism>
<comment type="caution">
    <text evidence="3">The sequence shown here is derived from an EMBL/GenBank/DDBJ whole genome shotgun (WGS) entry which is preliminary data.</text>
</comment>
<dbReference type="SUPFAM" id="SSF49899">
    <property type="entry name" value="Concanavalin A-like lectins/glucanases"/>
    <property type="match status" value="1"/>
</dbReference>
<evidence type="ECO:0000256" key="1">
    <source>
        <dbReference type="ARBA" id="ARBA00022737"/>
    </source>
</evidence>
<dbReference type="InterPro" id="IPR036116">
    <property type="entry name" value="FN3_sf"/>
</dbReference>
<accession>A0ABQ1WC84</accession>
<dbReference type="PANTHER" id="PTHR46708:SF2">
    <property type="entry name" value="FIBRONECTIN TYPE-III DOMAIN-CONTAINING PROTEIN"/>
    <property type="match status" value="1"/>
</dbReference>
<evidence type="ECO:0000259" key="2">
    <source>
        <dbReference type="PROSITE" id="PS50853"/>
    </source>
</evidence>
<dbReference type="InterPro" id="IPR003961">
    <property type="entry name" value="FN3_dom"/>
</dbReference>
<dbReference type="CDD" id="cd00063">
    <property type="entry name" value="FN3"/>
    <property type="match status" value="4"/>
</dbReference>
<evidence type="ECO:0000313" key="4">
    <source>
        <dbReference type="Proteomes" id="UP000605733"/>
    </source>
</evidence>
<dbReference type="Gene3D" id="2.60.40.10">
    <property type="entry name" value="Immunoglobulins"/>
    <property type="match status" value="4"/>
</dbReference>
<dbReference type="SMART" id="SM00060">
    <property type="entry name" value="FN3"/>
    <property type="match status" value="4"/>
</dbReference>
<feature type="domain" description="Fibronectin type-III" evidence="2">
    <location>
        <begin position="287"/>
        <end position="374"/>
    </location>
</feature>
<feature type="domain" description="Fibronectin type-III" evidence="2">
    <location>
        <begin position="108"/>
        <end position="195"/>
    </location>
</feature>
<proteinExistence type="predicted"/>
<dbReference type="PROSITE" id="PS50853">
    <property type="entry name" value="FN3"/>
    <property type="match status" value="4"/>
</dbReference>
<reference evidence="4" key="1">
    <citation type="journal article" date="2019" name="Int. J. Syst. Evol. Microbiol.">
        <title>The Global Catalogue of Microorganisms (GCM) 10K type strain sequencing project: providing services to taxonomists for standard genome sequencing and annotation.</title>
        <authorList>
            <consortium name="The Broad Institute Genomics Platform"/>
            <consortium name="The Broad Institute Genome Sequencing Center for Infectious Disease"/>
            <person name="Wu L."/>
            <person name="Ma J."/>
        </authorList>
    </citation>
    <scope>NUCLEOTIDE SEQUENCE [LARGE SCALE GENOMIC DNA]</scope>
    <source>
        <strain evidence="4">CGMCC 1.15422</strain>
    </source>
</reference>
<dbReference type="SUPFAM" id="SSF49265">
    <property type="entry name" value="Fibronectin type III"/>
    <property type="match status" value="2"/>
</dbReference>
<dbReference type="Pfam" id="PF00041">
    <property type="entry name" value="fn3"/>
    <property type="match status" value="2"/>
</dbReference>